<dbReference type="RefSeq" id="WP_211848564.1">
    <property type="nucleotide sequence ID" value="NZ_JAAEDL010000026.1"/>
</dbReference>
<dbReference type="Proteomes" id="UP001138709">
    <property type="component" value="Unassembled WGS sequence"/>
</dbReference>
<protein>
    <submittedName>
        <fullName evidence="2">Uncharacterized protein</fullName>
    </submittedName>
</protein>
<accession>A0A9X9XH38</accession>
<keyword evidence="3" id="KW-1185">Reference proteome</keyword>
<organism evidence="2 3">
    <name type="scientific">Neoroseomonas eburnea</name>
    <dbReference type="NCBI Taxonomy" id="1346889"/>
    <lineage>
        <taxon>Bacteria</taxon>
        <taxon>Pseudomonadati</taxon>
        <taxon>Pseudomonadota</taxon>
        <taxon>Alphaproteobacteria</taxon>
        <taxon>Acetobacterales</taxon>
        <taxon>Acetobacteraceae</taxon>
        <taxon>Neoroseomonas</taxon>
    </lineage>
</organism>
<evidence type="ECO:0000313" key="3">
    <source>
        <dbReference type="Proteomes" id="UP001138709"/>
    </source>
</evidence>
<comment type="caution">
    <text evidence="2">The sequence shown here is derived from an EMBL/GenBank/DDBJ whole genome shotgun (WGS) entry which is preliminary data.</text>
</comment>
<reference evidence="2" key="2">
    <citation type="journal article" date="2021" name="Syst. Appl. Microbiol.">
        <title>Roseomonas hellenica sp. nov., isolated from roots of wild-growing Alkanna tinctoria.</title>
        <authorList>
            <person name="Rat A."/>
            <person name="Naranjo H.D."/>
            <person name="Lebbe L."/>
            <person name="Cnockaert M."/>
            <person name="Krigas N."/>
            <person name="Grigoriadou K."/>
            <person name="Maloupa E."/>
            <person name="Willems A."/>
        </authorList>
    </citation>
    <scope>NUCLEOTIDE SEQUENCE</scope>
    <source>
        <strain evidence="2">LMG 31228</strain>
    </source>
</reference>
<feature type="compositionally biased region" description="Low complexity" evidence="1">
    <location>
        <begin position="8"/>
        <end position="21"/>
    </location>
</feature>
<reference evidence="2" key="1">
    <citation type="submission" date="2020-01" db="EMBL/GenBank/DDBJ databases">
        <authorList>
            <person name="Rat A."/>
        </authorList>
    </citation>
    <scope>NUCLEOTIDE SEQUENCE</scope>
    <source>
        <strain evidence="2">LMG 31228</strain>
    </source>
</reference>
<dbReference type="AlphaFoldDB" id="A0A9X9XH38"/>
<name>A0A9X9XH38_9PROT</name>
<evidence type="ECO:0000256" key="1">
    <source>
        <dbReference type="SAM" id="MobiDB-lite"/>
    </source>
</evidence>
<feature type="region of interest" description="Disordered" evidence="1">
    <location>
        <begin position="1"/>
        <end position="61"/>
    </location>
</feature>
<gene>
    <name evidence="2" type="ORF">GXW74_21205</name>
</gene>
<proteinExistence type="predicted"/>
<evidence type="ECO:0000313" key="2">
    <source>
        <dbReference type="EMBL" id="MBR0683024.1"/>
    </source>
</evidence>
<dbReference type="EMBL" id="JAAEDL010000026">
    <property type="protein sequence ID" value="MBR0683024.1"/>
    <property type="molecule type" value="Genomic_DNA"/>
</dbReference>
<sequence length="61" mass="6282">MTHDTIPARDATATTPAQAPDQARDDGALRLGGLSPLFPPAAVADPGRLRMGGLSPLFGRD</sequence>